<keyword evidence="2" id="KW-1133">Transmembrane helix</keyword>
<feature type="transmembrane region" description="Helical" evidence="2">
    <location>
        <begin position="66"/>
        <end position="87"/>
    </location>
</feature>
<organism evidence="3 4">
    <name type="scientific">Granulimonas faecalis</name>
    <dbReference type="NCBI Taxonomy" id="2894155"/>
    <lineage>
        <taxon>Bacteria</taxon>
        <taxon>Bacillati</taxon>
        <taxon>Actinomycetota</taxon>
        <taxon>Coriobacteriia</taxon>
        <taxon>Coriobacteriales</taxon>
        <taxon>Kribbibacteriaceae</taxon>
        <taxon>Granulimonas</taxon>
    </lineage>
</organism>
<dbReference type="InterPro" id="IPR003425">
    <property type="entry name" value="CCB3/YggT"/>
</dbReference>
<evidence type="ECO:0000256" key="2">
    <source>
        <dbReference type="SAM" id="Phobius"/>
    </source>
</evidence>
<dbReference type="RefSeq" id="WP_135977233.1">
    <property type="nucleotide sequence ID" value="NZ_BQKC01000001.1"/>
</dbReference>
<comment type="similarity">
    <text evidence="1">Belongs to the YggT family.</text>
</comment>
<evidence type="ECO:0000313" key="4">
    <source>
        <dbReference type="Proteomes" id="UP001055025"/>
    </source>
</evidence>
<protein>
    <submittedName>
        <fullName evidence="3">Cell division protein</fullName>
    </submittedName>
</protein>
<evidence type="ECO:0000313" key="3">
    <source>
        <dbReference type="EMBL" id="GJM55486.1"/>
    </source>
</evidence>
<reference evidence="3" key="1">
    <citation type="journal article" date="2022" name="Int. J. Syst. Evol. Microbiol.">
        <title>Granulimonas faecalis gen. nov., sp. nov., and Leptogranulimonas caecicola gen. nov., sp. nov., novel lactate-producing Atopobiaceae bacteria isolated from mouse intestines, and an emended description of the family Atopobiaceae.</title>
        <authorList>
            <person name="Morinaga K."/>
            <person name="Kusada H."/>
            <person name="Sakamoto S."/>
            <person name="Murakami T."/>
            <person name="Toyoda A."/>
            <person name="Mori H."/>
            <person name="Meng X.Y."/>
            <person name="Takashino M."/>
            <person name="Murotomi K."/>
            <person name="Tamaki H."/>
        </authorList>
    </citation>
    <scope>NUCLEOTIDE SEQUENCE</scope>
    <source>
        <strain evidence="3">OPF53</strain>
    </source>
</reference>
<dbReference type="PANTHER" id="PTHR33219:SF14">
    <property type="entry name" value="PROTEIN COFACTOR ASSEMBLY OF COMPLEX C SUBUNIT B CCB3, CHLOROPLASTIC-RELATED"/>
    <property type="match status" value="1"/>
</dbReference>
<gene>
    <name evidence="3" type="ORF">ATOP_11410</name>
</gene>
<dbReference type="AlphaFoldDB" id="A0AAV5B3U9"/>
<sequence length="89" mass="9959">MLPLARAVSTLFEIYEFIILAWCILSWIPRTPGGFVDDLSQVLSRLVMPYLGVFRRVIPSFGGIDFSPVVAILALSILQPIVVRLILML</sequence>
<accession>A0AAV5B3U9</accession>
<dbReference type="EMBL" id="BQKC01000001">
    <property type="protein sequence ID" value="GJM55486.1"/>
    <property type="molecule type" value="Genomic_DNA"/>
</dbReference>
<keyword evidence="2" id="KW-0472">Membrane</keyword>
<keyword evidence="4" id="KW-1185">Reference proteome</keyword>
<keyword evidence="3" id="KW-0131">Cell cycle</keyword>
<dbReference type="GO" id="GO:0016020">
    <property type="term" value="C:membrane"/>
    <property type="evidence" value="ECO:0007669"/>
    <property type="project" value="InterPro"/>
</dbReference>
<keyword evidence="3" id="KW-0132">Cell division</keyword>
<dbReference type="PANTHER" id="PTHR33219">
    <property type="entry name" value="YLMG HOMOLOG PROTEIN 2, CHLOROPLASTIC"/>
    <property type="match status" value="1"/>
</dbReference>
<name>A0AAV5B3U9_9ACTN</name>
<feature type="transmembrane region" description="Helical" evidence="2">
    <location>
        <begin position="7"/>
        <end position="28"/>
    </location>
</feature>
<evidence type="ECO:0000256" key="1">
    <source>
        <dbReference type="ARBA" id="ARBA00010894"/>
    </source>
</evidence>
<dbReference type="Proteomes" id="UP001055025">
    <property type="component" value="Unassembled WGS sequence"/>
</dbReference>
<comment type="caution">
    <text evidence="3">The sequence shown here is derived from an EMBL/GenBank/DDBJ whole genome shotgun (WGS) entry which is preliminary data.</text>
</comment>
<dbReference type="Pfam" id="PF02325">
    <property type="entry name" value="CCB3_YggT"/>
    <property type="match status" value="1"/>
</dbReference>
<proteinExistence type="inferred from homology"/>
<dbReference type="GO" id="GO:0051301">
    <property type="term" value="P:cell division"/>
    <property type="evidence" value="ECO:0007669"/>
    <property type="project" value="UniProtKB-KW"/>
</dbReference>
<keyword evidence="2" id="KW-0812">Transmembrane</keyword>